<evidence type="ECO:0000313" key="2">
    <source>
        <dbReference type="EMBL" id="SZX59706.1"/>
    </source>
</evidence>
<feature type="region of interest" description="Disordered" evidence="1">
    <location>
        <begin position="1"/>
        <end position="28"/>
    </location>
</feature>
<dbReference type="Proteomes" id="UP000256970">
    <property type="component" value="Unassembled WGS sequence"/>
</dbReference>
<proteinExistence type="predicted"/>
<gene>
    <name evidence="2" type="ORF">BQ4739_LOCUS322</name>
</gene>
<name>A0A383V5R3_TETOB</name>
<dbReference type="EMBL" id="FNXT01000019">
    <property type="protein sequence ID" value="SZX59706.1"/>
    <property type="molecule type" value="Genomic_DNA"/>
</dbReference>
<feature type="region of interest" description="Disordered" evidence="1">
    <location>
        <begin position="84"/>
        <end position="116"/>
    </location>
</feature>
<evidence type="ECO:0000256" key="1">
    <source>
        <dbReference type="SAM" id="MobiDB-lite"/>
    </source>
</evidence>
<protein>
    <submittedName>
        <fullName evidence="2">Uncharacterized protein</fullName>
    </submittedName>
</protein>
<sequence length="116" mass="12622">MTMLSLLLPHHSKSSSSSKKLSRCSKQPLQQQQKQMCCSSSQLEGKSSCNAAQSLLHSLLPACVSAMSLDKLCKEARTVEIVKQRKDVKQKEAGKLGDDTKRKRGSKAASRGSTSE</sequence>
<evidence type="ECO:0000313" key="3">
    <source>
        <dbReference type="Proteomes" id="UP000256970"/>
    </source>
</evidence>
<organism evidence="2 3">
    <name type="scientific">Tetradesmus obliquus</name>
    <name type="common">Green alga</name>
    <name type="synonym">Acutodesmus obliquus</name>
    <dbReference type="NCBI Taxonomy" id="3088"/>
    <lineage>
        <taxon>Eukaryota</taxon>
        <taxon>Viridiplantae</taxon>
        <taxon>Chlorophyta</taxon>
        <taxon>core chlorophytes</taxon>
        <taxon>Chlorophyceae</taxon>
        <taxon>CS clade</taxon>
        <taxon>Sphaeropleales</taxon>
        <taxon>Scenedesmaceae</taxon>
        <taxon>Tetradesmus</taxon>
    </lineage>
</organism>
<feature type="compositionally biased region" description="Basic and acidic residues" evidence="1">
    <location>
        <begin position="84"/>
        <end position="101"/>
    </location>
</feature>
<accession>A0A383V5R3</accession>
<dbReference type="AlphaFoldDB" id="A0A383V5R3"/>
<keyword evidence="3" id="KW-1185">Reference proteome</keyword>
<reference evidence="2 3" key="1">
    <citation type="submission" date="2016-10" db="EMBL/GenBank/DDBJ databases">
        <authorList>
            <person name="Cai Z."/>
        </authorList>
    </citation>
    <scope>NUCLEOTIDE SEQUENCE [LARGE SCALE GENOMIC DNA]</scope>
</reference>